<dbReference type="EMBL" id="MN740015">
    <property type="protein sequence ID" value="QHT84157.1"/>
    <property type="molecule type" value="Genomic_DNA"/>
</dbReference>
<evidence type="ECO:0000256" key="1">
    <source>
        <dbReference type="SAM" id="Coils"/>
    </source>
</evidence>
<organism evidence="4">
    <name type="scientific">viral metagenome</name>
    <dbReference type="NCBI Taxonomy" id="1070528"/>
    <lineage>
        <taxon>unclassified sequences</taxon>
        <taxon>metagenomes</taxon>
        <taxon>organismal metagenomes</taxon>
    </lineage>
</organism>
<keyword evidence="1" id="KW-0175">Coiled coil</keyword>
<feature type="domain" description="Bacteriophage T5 Orf172 DNA-binding" evidence="2">
    <location>
        <begin position="199"/>
        <end position="283"/>
    </location>
</feature>
<protein>
    <recommendedName>
        <fullName evidence="5">MSV199 domain-containing protein</fullName>
    </recommendedName>
</protein>
<dbReference type="Pfam" id="PF10553">
    <property type="entry name" value="MSV199"/>
    <property type="match status" value="1"/>
</dbReference>
<accession>A0A6C0HV43</accession>
<dbReference type="AlphaFoldDB" id="A0A6C0HV43"/>
<proteinExistence type="predicted"/>
<evidence type="ECO:0000259" key="3">
    <source>
        <dbReference type="Pfam" id="PF10553"/>
    </source>
</evidence>
<sequence length="593" mass="70309">MDTSLNFVALIETNPITRLNREYNNKFINKIKETFTETQQQLFVSSLYCFLNYHPTNDYVIDLDNIWRWLGFSQKIRAKELLEKHFIIEKDYKILLSHGREQDFDKHGGHNKQNILLNVQTFKLLCIKADTKKSHEIHEYFIKLEELMQTIVQEESNELKLQLEQVNQQMIQTQQHTQKQIQLERQKVLLSQFNSNMNIIYILRVKQYENGEYVIKIGESRRGIEGRFNEHKNKYEDPLLLDCFAVKKCKDFERYLHTHDNIRMHKVTDLVGHESEQELFRIGRGFTYQSLQKIIHQNIQRFNEMDEKYFEDMILHALSNLNLQNTFTPQNDLMQQILQNQQQMLHQLQSLEKSHKELHTKYNTLQTRTTTNFQQPLVTLGPRLQKINPETMTIDNVYESVSECLNESLNTKQRLARPSIDKAITENTIYHGFRWAYVSRDKDPNIIHNLPPTKQTKIQNIGYIAKVNQEKTEIIQVYIDRKTAATMNGYASNSALDTPVKKQTLTNGFYYMLYDQCDETLKQAYEEQHGEPLLYRDGVGQYDQEHQLLRTFIHKYDCMKQLKISDKTLAKALDKPITYNQCYYKMVGSKLVC</sequence>
<dbReference type="InterPro" id="IPR018306">
    <property type="entry name" value="Phage_T5_Orf172_DNA-bd"/>
</dbReference>
<feature type="coiled-coil region" evidence="1">
    <location>
        <begin position="144"/>
        <end position="176"/>
    </location>
</feature>
<name>A0A6C0HV43_9ZZZZ</name>
<dbReference type="Pfam" id="PF10544">
    <property type="entry name" value="T5orf172"/>
    <property type="match status" value="1"/>
</dbReference>
<reference evidence="4" key="1">
    <citation type="journal article" date="2020" name="Nature">
        <title>Giant virus diversity and host interactions through global metagenomics.</title>
        <authorList>
            <person name="Schulz F."/>
            <person name="Roux S."/>
            <person name="Paez-Espino D."/>
            <person name="Jungbluth S."/>
            <person name="Walsh D.A."/>
            <person name="Denef V.J."/>
            <person name="McMahon K.D."/>
            <person name="Konstantinidis K.T."/>
            <person name="Eloe-Fadrosh E.A."/>
            <person name="Kyrpides N.C."/>
            <person name="Woyke T."/>
        </authorList>
    </citation>
    <scope>NUCLEOTIDE SEQUENCE</scope>
    <source>
        <strain evidence="4">GVMAG-M-3300023184-16</strain>
    </source>
</reference>
<evidence type="ECO:0008006" key="5">
    <source>
        <dbReference type="Google" id="ProtNLM"/>
    </source>
</evidence>
<evidence type="ECO:0000259" key="2">
    <source>
        <dbReference type="Pfam" id="PF10544"/>
    </source>
</evidence>
<feature type="domain" description="MSV199" evidence="3">
    <location>
        <begin position="36"/>
        <end position="148"/>
    </location>
</feature>
<feature type="coiled-coil region" evidence="1">
    <location>
        <begin position="334"/>
        <end position="368"/>
    </location>
</feature>
<dbReference type="InterPro" id="IPR018879">
    <property type="entry name" value="MSV199_dom"/>
</dbReference>
<evidence type="ECO:0000313" key="4">
    <source>
        <dbReference type="EMBL" id="QHT84157.1"/>
    </source>
</evidence>